<dbReference type="Proteomes" id="UP001278571">
    <property type="component" value="Unassembled WGS sequence"/>
</dbReference>
<dbReference type="RefSeq" id="WP_319011938.1">
    <property type="nucleotide sequence ID" value="NZ_JAWJZF010000459.1"/>
</dbReference>
<comment type="caution">
    <text evidence="3">The sequence shown here is derived from an EMBL/GenBank/DDBJ whole genome shotgun (WGS) entry which is preliminary data.</text>
</comment>
<evidence type="ECO:0000256" key="1">
    <source>
        <dbReference type="SAM" id="MobiDB-lite"/>
    </source>
</evidence>
<accession>A0ABU4KD94</accession>
<proteinExistence type="predicted"/>
<evidence type="ECO:0000256" key="2">
    <source>
        <dbReference type="SAM" id="Phobius"/>
    </source>
</evidence>
<evidence type="ECO:0000313" key="3">
    <source>
        <dbReference type="EMBL" id="MDX2295747.1"/>
    </source>
</evidence>
<name>A0ABU4KD94_9ACTN</name>
<protein>
    <recommendedName>
        <fullName evidence="5">Integral membrane protein</fullName>
    </recommendedName>
</protein>
<sequence length="125" mass="12945">MQQRTATATTPAAPNAALDAPGDAADPRWWGPPLAATLVAPVLSGAAAAAGGLFTALPVFLAAGFLLPLAVVAPGWFLARTVRRRRARIRLAVTGCALAAVYPLLLTQVAWMYVVVMLLTGNVRA</sequence>
<feature type="compositionally biased region" description="Low complexity" evidence="1">
    <location>
        <begin position="1"/>
        <end position="24"/>
    </location>
</feature>
<evidence type="ECO:0008006" key="5">
    <source>
        <dbReference type="Google" id="ProtNLM"/>
    </source>
</evidence>
<keyword evidence="4" id="KW-1185">Reference proteome</keyword>
<feature type="transmembrane region" description="Helical" evidence="2">
    <location>
        <begin position="91"/>
        <end position="114"/>
    </location>
</feature>
<keyword evidence="2" id="KW-0812">Transmembrane</keyword>
<feature type="transmembrane region" description="Helical" evidence="2">
    <location>
        <begin position="60"/>
        <end position="79"/>
    </location>
</feature>
<feature type="region of interest" description="Disordered" evidence="1">
    <location>
        <begin position="1"/>
        <end position="25"/>
    </location>
</feature>
<evidence type="ECO:0000313" key="4">
    <source>
        <dbReference type="Proteomes" id="UP001278571"/>
    </source>
</evidence>
<dbReference type="EMBL" id="JAWJZF010000459">
    <property type="protein sequence ID" value="MDX2295747.1"/>
    <property type="molecule type" value="Genomic_DNA"/>
</dbReference>
<gene>
    <name evidence="3" type="ORF">R2363_26695</name>
</gene>
<keyword evidence="2" id="KW-1133">Transmembrane helix</keyword>
<reference evidence="3 4" key="1">
    <citation type="submission" date="2023-10" db="EMBL/GenBank/DDBJ databases">
        <authorList>
            <person name="Wang X.X."/>
        </authorList>
    </citation>
    <scope>NUCLEOTIDE SEQUENCE [LARGE SCALE GENOMIC DNA]</scope>
    <source>
        <strain evidence="3 4">NBRC 12816</strain>
    </source>
</reference>
<keyword evidence="2" id="KW-0472">Membrane</keyword>
<organism evidence="3 4">
    <name type="scientific">Streptomyces roseolus</name>
    <dbReference type="NCBI Taxonomy" id="67358"/>
    <lineage>
        <taxon>Bacteria</taxon>
        <taxon>Bacillati</taxon>
        <taxon>Actinomycetota</taxon>
        <taxon>Actinomycetes</taxon>
        <taxon>Kitasatosporales</taxon>
        <taxon>Streptomycetaceae</taxon>
        <taxon>Streptomyces</taxon>
    </lineage>
</organism>
<feature type="transmembrane region" description="Helical" evidence="2">
    <location>
        <begin position="34"/>
        <end position="54"/>
    </location>
</feature>